<dbReference type="EMBL" id="JBHSUS010000001">
    <property type="protein sequence ID" value="MFC6441566.1"/>
    <property type="molecule type" value="Genomic_DNA"/>
</dbReference>
<keyword evidence="3" id="KW-1185">Reference proteome</keyword>
<dbReference type="Proteomes" id="UP001596364">
    <property type="component" value="Unassembled WGS sequence"/>
</dbReference>
<proteinExistence type="predicted"/>
<reference evidence="3" key="1">
    <citation type="journal article" date="2019" name="Int. J. Syst. Evol. Microbiol.">
        <title>The Global Catalogue of Microorganisms (GCM) 10K type strain sequencing project: providing services to taxonomists for standard genome sequencing and annotation.</title>
        <authorList>
            <consortium name="The Broad Institute Genomics Platform"/>
            <consortium name="The Broad Institute Genome Sequencing Center for Infectious Disease"/>
            <person name="Wu L."/>
            <person name="Ma J."/>
        </authorList>
    </citation>
    <scope>NUCLEOTIDE SEQUENCE [LARGE SCALE GENOMIC DNA]</scope>
    <source>
        <strain evidence="3">CGMCC 1.16031</strain>
    </source>
</reference>
<dbReference type="RefSeq" id="WP_131257680.1">
    <property type="nucleotide sequence ID" value="NZ_JBHSUS010000001.1"/>
</dbReference>
<gene>
    <name evidence="2" type="ORF">ACFP85_15540</name>
</gene>
<evidence type="ECO:0000313" key="3">
    <source>
        <dbReference type="Proteomes" id="UP001596364"/>
    </source>
</evidence>
<dbReference type="InterPro" id="IPR020008">
    <property type="entry name" value="GlyGly_CTERM"/>
</dbReference>
<dbReference type="NCBIfam" id="NF038116">
    <property type="entry name" value="Sden1266_dom"/>
    <property type="match status" value="1"/>
</dbReference>
<name>A0ABW1XP98_9ALTE</name>
<accession>A0ABW1XP98</accession>
<protein>
    <submittedName>
        <fullName evidence="2">Choice-of-anchor H family protein</fullName>
    </submittedName>
</protein>
<dbReference type="NCBIfam" id="TIGR03501">
    <property type="entry name" value="GlyGly_CTERM"/>
    <property type="match status" value="1"/>
</dbReference>
<evidence type="ECO:0000256" key="1">
    <source>
        <dbReference type="SAM" id="SignalP"/>
    </source>
</evidence>
<feature type="chain" id="PRO_5045810872" evidence="1">
    <location>
        <begin position="18"/>
        <end position="229"/>
    </location>
</feature>
<comment type="caution">
    <text evidence="2">The sequence shown here is derived from an EMBL/GenBank/DDBJ whole genome shotgun (WGS) entry which is preliminary data.</text>
</comment>
<feature type="signal peptide" evidence="1">
    <location>
        <begin position="1"/>
        <end position="17"/>
    </location>
</feature>
<sequence>MKRALILLSLIPTLAMATTTDKNWQATSVQTQAGQAQSAVLKSSRIGQSQGSMIQQQGAKKLSARGAVQQHDVWVYDAFVSLYRDHDYDGYYSGITLEFDVDTSAYHSDVYARIYLGVDDEFYEYYTTSIFSIDGESSDDSLIVETELVQGFYPDDYEVLIEIYDAYSNALVAVYDGYDDADLVYLPLESKDYDRPQTSQVTVTTEYGGSMAWLLGLLLPVMWLKRRKG</sequence>
<keyword evidence="1" id="KW-0732">Signal</keyword>
<evidence type="ECO:0000313" key="2">
    <source>
        <dbReference type="EMBL" id="MFC6441566.1"/>
    </source>
</evidence>
<organism evidence="2 3">
    <name type="scientific">Pseudobowmanella zhangzhouensis</name>
    <dbReference type="NCBI Taxonomy" id="1537679"/>
    <lineage>
        <taxon>Bacteria</taxon>
        <taxon>Pseudomonadati</taxon>
        <taxon>Pseudomonadota</taxon>
        <taxon>Gammaproteobacteria</taxon>
        <taxon>Alteromonadales</taxon>
        <taxon>Alteromonadaceae</taxon>
    </lineage>
</organism>